<dbReference type="AlphaFoldDB" id="A0A5C3F8B0"/>
<sequence>MYIHMRRGPLLLEHRPACVTCCAIVGRYTTLSVAGPRPRADGEQNRPARSNNDRTSVSVYATGRHCGMSKQANGARLQAKQLPTCVRRARRGRSCEVRSAQRSAVEVRTGSCDDDGQSPTCPSP</sequence>
<proteinExistence type="predicted"/>
<accession>A0A5C3F8B0</accession>
<dbReference type="Proteomes" id="UP000323386">
    <property type="component" value="Unassembled WGS sequence"/>
</dbReference>
<protein>
    <submittedName>
        <fullName evidence="2">Uncharacterized protein</fullName>
    </submittedName>
</protein>
<dbReference type="EMBL" id="OOIP01000019">
    <property type="protein sequence ID" value="SPO40296.1"/>
    <property type="molecule type" value="Genomic_DNA"/>
</dbReference>
<evidence type="ECO:0000313" key="3">
    <source>
        <dbReference type="Proteomes" id="UP000323386"/>
    </source>
</evidence>
<feature type="region of interest" description="Disordered" evidence="1">
    <location>
        <begin position="90"/>
        <end position="124"/>
    </location>
</feature>
<name>A0A5C3F8B0_9BASI</name>
<feature type="compositionally biased region" description="Polar residues" evidence="1">
    <location>
        <begin position="47"/>
        <end position="56"/>
    </location>
</feature>
<gene>
    <name evidence="2" type="ORF">PSFLO_05778</name>
</gene>
<organism evidence="2 3">
    <name type="scientific">Pseudozyma flocculosa</name>
    <dbReference type="NCBI Taxonomy" id="84751"/>
    <lineage>
        <taxon>Eukaryota</taxon>
        <taxon>Fungi</taxon>
        <taxon>Dikarya</taxon>
        <taxon>Basidiomycota</taxon>
        <taxon>Ustilaginomycotina</taxon>
        <taxon>Ustilaginomycetes</taxon>
        <taxon>Ustilaginales</taxon>
        <taxon>Ustilaginaceae</taxon>
        <taxon>Pseudozyma</taxon>
    </lineage>
</organism>
<evidence type="ECO:0000313" key="2">
    <source>
        <dbReference type="EMBL" id="SPO40296.1"/>
    </source>
</evidence>
<reference evidence="2 3" key="1">
    <citation type="submission" date="2018-03" db="EMBL/GenBank/DDBJ databases">
        <authorList>
            <person name="Guldener U."/>
        </authorList>
    </citation>
    <scope>NUCLEOTIDE SEQUENCE [LARGE SCALE GENOMIC DNA]</scope>
    <source>
        <strain evidence="2 3">DAOM196992</strain>
    </source>
</reference>
<evidence type="ECO:0000256" key="1">
    <source>
        <dbReference type="SAM" id="MobiDB-lite"/>
    </source>
</evidence>
<feature type="region of interest" description="Disordered" evidence="1">
    <location>
        <begin position="33"/>
        <end position="56"/>
    </location>
</feature>
<keyword evidence="3" id="KW-1185">Reference proteome</keyword>